<dbReference type="PROSITE" id="PS50052">
    <property type="entry name" value="GUANYLATE_KINASE_2"/>
    <property type="match status" value="1"/>
</dbReference>
<dbReference type="EMBL" id="SHBJ01000002">
    <property type="protein sequence ID" value="RZO29206.1"/>
    <property type="molecule type" value="Genomic_DNA"/>
</dbReference>
<dbReference type="InterPro" id="IPR017665">
    <property type="entry name" value="Guanylate_kinase"/>
</dbReference>
<comment type="function">
    <text evidence="9">Essential for recycling GMP and indirectly, cGMP.</text>
</comment>
<gene>
    <name evidence="9" type="primary">gmk</name>
    <name evidence="11" type="ORF">EVA97_00570</name>
</gene>
<dbReference type="CDD" id="cd00071">
    <property type="entry name" value="GMPK"/>
    <property type="match status" value="1"/>
</dbReference>
<accession>A0A520N6Z3</accession>
<dbReference type="GO" id="GO:0005829">
    <property type="term" value="C:cytosol"/>
    <property type="evidence" value="ECO:0007669"/>
    <property type="project" value="TreeGrafter"/>
</dbReference>
<dbReference type="NCBIfam" id="TIGR03263">
    <property type="entry name" value="guanyl_kin"/>
    <property type="match status" value="1"/>
</dbReference>
<dbReference type="Gene3D" id="3.30.63.10">
    <property type="entry name" value="Guanylate Kinase phosphate binding domain"/>
    <property type="match status" value="1"/>
</dbReference>
<evidence type="ECO:0000256" key="6">
    <source>
        <dbReference type="ARBA" id="ARBA00022777"/>
    </source>
</evidence>
<dbReference type="PROSITE" id="PS00856">
    <property type="entry name" value="GUANYLATE_KINASE_1"/>
    <property type="match status" value="1"/>
</dbReference>
<dbReference type="GO" id="GO:0004385">
    <property type="term" value="F:GMP kinase activity"/>
    <property type="evidence" value="ECO:0007669"/>
    <property type="project" value="UniProtKB-UniRule"/>
</dbReference>
<dbReference type="AlphaFoldDB" id="A0A520N6Z3"/>
<organism evidence="11 12">
    <name type="scientific">SAR86 cluster bacterium</name>
    <dbReference type="NCBI Taxonomy" id="2030880"/>
    <lineage>
        <taxon>Bacteria</taxon>
        <taxon>Pseudomonadati</taxon>
        <taxon>Pseudomonadota</taxon>
        <taxon>Gammaproteobacteria</taxon>
        <taxon>SAR86 cluster</taxon>
    </lineage>
</organism>
<keyword evidence="7 9" id="KW-0067">ATP-binding</keyword>
<evidence type="ECO:0000256" key="2">
    <source>
        <dbReference type="ARBA" id="ARBA00012961"/>
    </source>
</evidence>
<dbReference type="InterPro" id="IPR008145">
    <property type="entry name" value="GK/Ca_channel_bsu"/>
</dbReference>
<keyword evidence="5 9" id="KW-0547">Nucleotide-binding</keyword>
<proteinExistence type="inferred from homology"/>
<comment type="subcellular location">
    <subcellularLocation>
        <location evidence="9">Cytoplasm</location>
    </subcellularLocation>
</comment>
<evidence type="ECO:0000313" key="11">
    <source>
        <dbReference type="EMBL" id="RZO29206.1"/>
    </source>
</evidence>
<feature type="binding site" evidence="9">
    <location>
        <begin position="15"/>
        <end position="22"/>
    </location>
    <ligand>
        <name>ATP</name>
        <dbReference type="ChEBI" id="CHEBI:30616"/>
    </ligand>
</feature>
<evidence type="ECO:0000256" key="3">
    <source>
        <dbReference type="ARBA" id="ARBA00016296"/>
    </source>
</evidence>
<evidence type="ECO:0000256" key="4">
    <source>
        <dbReference type="ARBA" id="ARBA00022679"/>
    </source>
</evidence>
<sequence length="207" mass="23818">MLNKITKSKLIIFSAPSGAGKSTLIKNIIEKGNGDIELSISATTRPSREGEEHGRDYFFISDEEFNKLKDSDSFIEHANVHGYQYGTLKSFVHEKIQNDISIILDIDVQGFNLIKKSMEHNLSIFIIPPSITELRKRLISRGLDSSDVIEKRLTNARTELKYAEQYDYIVLNDIFENTLNELVSIIYDENYKYNKKTYTNLLKDLLD</sequence>
<keyword evidence="9" id="KW-0963">Cytoplasm</keyword>
<evidence type="ECO:0000256" key="1">
    <source>
        <dbReference type="ARBA" id="ARBA00005790"/>
    </source>
</evidence>
<keyword evidence="6 9" id="KW-0418">Kinase</keyword>
<comment type="caution">
    <text evidence="11">The sequence shown here is derived from an EMBL/GenBank/DDBJ whole genome shotgun (WGS) entry which is preliminary data.</text>
</comment>
<dbReference type="InterPro" id="IPR027417">
    <property type="entry name" value="P-loop_NTPase"/>
</dbReference>
<evidence type="ECO:0000256" key="7">
    <source>
        <dbReference type="ARBA" id="ARBA00022840"/>
    </source>
</evidence>
<name>A0A520N6Z3_9GAMM</name>
<dbReference type="InterPro" id="IPR020590">
    <property type="entry name" value="Guanylate_kinase_CS"/>
</dbReference>
<feature type="domain" description="Guanylate kinase-like" evidence="10">
    <location>
        <begin position="8"/>
        <end position="187"/>
    </location>
</feature>
<protein>
    <recommendedName>
        <fullName evidence="3 9">Guanylate kinase</fullName>
        <ecNumber evidence="2 9">2.7.4.8</ecNumber>
    </recommendedName>
    <alternativeName>
        <fullName evidence="8 9">GMP kinase</fullName>
    </alternativeName>
</protein>
<dbReference type="PANTHER" id="PTHR23117:SF13">
    <property type="entry name" value="GUANYLATE KINASE"/>
    <property type="match status" value="1"/>
</dbReference>
<evidence type="ECO:0000259" key="10">
    <source>
        <dbReference type="PROSITE" id="PS50052"/>
    </source>
</evidence>
<keyword evidence="4 9" id="KW-0808">Transferase</keyword>
<dbReference type="FunFam" id="3.30.63.10:FF:000002">
    <property type="entry name" value="Guanylate kinase 1"/>
    <property type="match status" value="1"/>
</dbReference>
<reference evidence="11 12" key="1">
    <citation type="submission" date="2019-02" db="EMBL/GenBank/DDBJ databases">
        <title>Prokaryotic population dynamics and viral predation in marine succession experiment using metagenomics: the confinement effect.</title>
        <authorList>
            <person name="Haro-Moreno J.M."/>
            <person name="Rodriguez-Valera F."/>
            <person name="Lopez-Perez M."/>
        </authorList>
    </citation>
    <scope>NUCLEOTIDE SEQUENCE [LARGE SCALE GENOMIC DNA]</scope>
    <source>
        <strain evidence="11">MED-G164</strain>
    </source>
</reference>
<evidence type="ECO:0000256" key="9">
    <source>
        <dbReference type="HAMAP-Rule" id="MF_00328"/>
    </source>
</evidence>
<dbReference type="SMART" id="SM00072">
    <property type="entry name" value="GuKc"/>
    <property type="match status" value="1"/>
</dbReference>
<dbReference type="InterPro" id="IPR008144">
    <property type="entry name" value="Guanylate_kin-like_dom"/>
</dbReference>
<dbReference type="EC" id="2.7.4.8" evidence="2 9"/>
<evidence type="ECO:0000256" key="8">
    <source>
        <dbReference type="ARBA" id="ARBA00030128"/>
    </source>
</evidence>
<dbReference type="SUPFAM" id="SSF52540">
    <property type="entry name" value="P-loop containing nucleoside triphosphate hydrolases"/>
    <property type="match status" value="1"/>
</dbReference>
<dbReference type="HAMAP" id="MF_00328">
    <property type="entry name" value="Guanylate_kinase"/>
    <property type="match status" value="1"/>
</dbReference>
<dbReference type="PANTHER" id="PTHR23117">
    <property type="entry name" value="GUANYLATE KINASE-RELATED"/>
    <property type="match status" value="1"/>
</dbReference>
<comment type="catalytic activity">
    <reaction evidence="9">
        <text>GMP + ATP = GDP + ADP</text>
        <dbReference type="Rhea" id="RHEA:20780"/>
        <dbReference type="ChEBI" id="CHEBI:30616"/>
        <dbReference type="ChEBI" id="CHEBI:58115"/>
        <dbReference type="ChEBI" id="CHEBI:58189"/>
        <dbReference type="ChEBI" id="CHEBI:456216"/>
        <dbReference type="EC" id="2.7.4.8"/>
    </reaction>
</comment>
<comment type="similarity">
    <text evidence="1 9">Belongs to the guanylate kinase family.</text>
</comment>
<dbReference type="Pfam" id="PF00625">
    <property type="entry name" value="Guanylate_kin"/>
    <property type="match status" value="1"/>
</dbReference>
<evidence type="ECO:0000313" key="12">
    <source>
        <dbReference type="Proteomes" id="UP000315283"/>
    </source>
</evidence>
<evidence type="ECO:0000256" key="5">
    <source>
        <dbReference type="ARBA" id="ARBA00022741"/>
    </source>
</evidence>
<dbReference type="Proteomes" id="UP000315283">
    <property type="component" value="Unassembled WGS sequence"/>
</dbReference>
<dbReference type="GO" id="GO:0005524">
    <property type="term" value="F:ATP binding"/>
    <property type="evidence" value="ECO:0007669"/>
    <property type="project" value="UniProtKB-UniRule"/>
</dbReference>
<dbReference type="Gene3D" id="3.40.50.300">
    <property type="entry name" value="P-loop containing nucleotide triphosphate hydrolases"/>
    <property type="match status" value="1"/>
</dbReference>